<comment type="caution">
    <text evidence="2">The sequence shown here is derived from an EMBL/GenBank/DDBJ whole genome shotgun (WGS) entry which is preliminary data.</text>
</comment>
<keyword evidence="3" id="KW-1185">Reference proteome</keyword>
<dbReference type="PANTHER" id="PTHR37299:SF1">
    <property type="entry name" value="STAGE 0 SPORULATION PROTEIN A HOMOLOG"/>
    <property type="match status" value="1"/>
</dbReference>
<feature type="domain" description="HTH LytTR-type" evidence="1">
    <location>
        <begin position="201"/>
        <end position="307"/>
    </location>
</feature>
<gene>
    <name evidence="2" type="ORF">QNJ86_10620</name>
</gene>
<dbReference type="Pfam" id="PF04397">
    <property type="entry name" value="LytTR"/>
    <property type="match status" value="1"/>
</dbReference>
<dbReference type="PANTHER" id="PTHR37299">
    <property type="entry name" value="TRANSCRIPTIONAL REGULATOR-RELATED"/>
    <property type="match status" value="1"/>
</dbReference>
<dbReference type="InterPro" id="IPR046947">
    <property type="entry name" value="LytR-like"/>
</dbReference>
<evidence type="ECO:0000313" key="2">
    <source>
        <dbReference type="EMBL" id="MDJ1651254.1"/>
    </source>
</evidence>
<dbReference type="SMART" id="SM00850">
    <property type="entry name" value="LytTR"/>
    <property type="match status" value="1"/>
</dbReference>
<dbReference type="Proteomes" id="UP001232750">
    <property type="component" value="Unassembled WGS sequence"/>
</dbReference>
<keyword evidence="2" id="KW-0238">DNA-binding</keyword>
<dbReference type="Gene3D" id="2.40.50.1020">
    <property type="entry name" value="LytTr DNA-binding domain"/>
    <property type="match status" value="1"/>
</dbReference>
<dbReference type="RefSeq" id="WP_283832601.1">
    <property type="nucleotide sequence ID" value="NZ_JASJEU010000021.1"/>
</dbReference>
<accession>A0ABT7DNX8</accession>
<proteinExistence type="predicted"/>
<dbReference type="InterPro" id="IPR027417">
    <property type="entry name" value="P-loop_NTPase"/>
</dbReference>
<protein>
    <submittedName>
        <fullName evidence="2">LytTR family transcriptional regulator DNA-binding domain-containing protein</fullName>
    </submittedName>
</protein>
<dbReference type="EMBL" id="JASJEU010000021">
    <property type="protein sequence ID" value="MDJ1651254.1"/>
    <property type="molecule type" value="Genomic_DNA"/>
</dbReference>
<dbReference type="PROSITE" id="PS50930">
    <property type="entry name" value="HTH_LYTTR"/>
    <property type="match status" value="1"/>
</dbReference>
<sequence>MTEFASIETLLAAEDSVHIECNREVSAALLTAVRERYHTRRCAFIVETDRGCERDTVTRHLRLFSSLAGRSVHHEDAITHFGLRALASRRMRDLSPAEMMLVNLARASLFEPEVCFIERPLSDLDATSRASALAWMDERTALGCRFITVGQSLREALLMPGIACWHEDGRFYVADQDDPTDDIDAEPADAYDGDEVRVLKIPAKTETATLLFDPREIDFAESLNKATYLSVRGELYLTPRTMDELERDLSRAGFFRCHRSFLVNVQKVAKVERYTRNSYNLLLNDAAGSSVPLAKGRAEEMRQRYGW</sequence>
<evidence type="ECO:0000313" key="3">
    <source>
        <dbReference type="Proteomes" id="UP001232750"/>
    </source>
</evidence>
<dbReference type="GO" id="GO:0003677">
    <property type="term" value="F:DNA binding"/>
    <property type="evidence" value="ECO:0007669"/>
    <property type="project" value="UniProtKB-KW"/>
</dbReference>
<dbReference type="InterPro" id="IPR012046">
    <property type="entry name" value="LytTR_ABC"/>
</dbReference>
<organism evidence="2 3">
    <name type="scientific">Gordonibacter faecis</name>
    <dbReference type="NCBI Taxonomy" id="3047475"/>
    <lineage>
        <taxon>Bacteria</taxon>
        <taxon>Bacillati</taxon>
        <taxon>Actinomycetota</taxon>
        <taxon>Coriobacteriia</taxon>
        <taxon>Eggerthellales</taxon>
        <taxon>Eggerthellaceae</taxon>
        <taxon>Gordonibacter</taxon>
    </lineage>
</organism>
<dbReference type="SUPFAM" id="SSF52540">
    <property type="entry name" value="P-loop containing nucleoside triphosphate hydrolases"/>
    <property type="match status" value="1"/>
</dbReference>
<dbReference type="InterPro" id="IPR007492">
    <property type="entry name" value="LytTR_DNA-bd_dom"/>
</dbReference>
<reference evidence="2 3" key="1">
    <citation type="submission" date="2023-05" db="EMBL/GenBank/DDBJ databases">
        <title>Gordonibacter KGMB12511T sp. nov., isolated from faeces of healthy Korean.</title>
        <authorList>
            <person name="Kim H.S."/>
            <person name="Kim J.-S."/>
            <person name="Suh M.K."/>
            <person name="Eom M.K."/>
            <person name="Do H.E."/>
            <person name="Lee J.-S."/>
        </authorList>
    </citation>
    <scope>NUCLEOTIDE SEQUENCE [LARGE SCALE GENOMIC DNA]</scope>
    <source>
        <strain evidence="2 3">KGMB12511</strain>
    </source>
</reference>
<dbReference type="Gene3D" id="3.40.50.300">
    <property type="entry name" value="P-loop containing nucleotide triphosphate hydrolases"/>
    <property type="match status" value="1"/>
</dbReference>
<evidence type="ECO:0000259" key="1">
    <source>
        <dbReference type="PROSITE" id="PS50930"/>
    </source>
</evidence>
<name>A0ABT7DNX8_9ACTN</name>
<dbReference type="PIRSF" id="PIRSF036612">
    <property type="entry name" value="ABC_ATP_LytTR"/>
    <property type="match status" value="1"/>
</dbReference>